<comment type="subcellular location">
    <subcellularLocation>
        <location evidence="1 7">Cytoplasm</location>
    </subcellularLocation>
</comment>
<dbReference type="GO" id="GO:0003746">
    <property type="term" value="F:translation elongation factor activity"/>
    <property type="evidence" value="ECO:0007669"/>
    <property type="project" value="UniProtKB-UniRule"/>
</dbReference>
<dbReference type="FunCoup" id="F2LTZ8">
    <property type="interactions" value="450"/>
</dbReference>
<dbReference type="PANTHER" id="PTHR30053">
    <property type="entry name" value="ELONGATION FACTOR P"/>
    <property type="match status" value="1"/>
</dbReference>
<dbReference type="FunFam" id="2.30.30.30:FF:000003">
    <property type="entry name" value="Elongation factor P"/>
    <property type="match status" value="1"/>
</dbReference>
<dbReference type="PROSITE" id="PS01275">
    <property type="entry name" value="EFP"/>
    <property type="match status" value="1"/>
</dbReference>
<evidence type="ECO:0000256" key="5">
    <source>
        <dbReference type="ARBA" id="ARBA00022768"/>
    </source>
</evidence>
<evidence type="ECO:0000256" key="2">
    <source>
        <dbReference type="ARBA" id="ARBA00004815"/>
    </source>
</evidence>
<keyword evidence="4 7" id="KW-0963">Cytoplasm</keyword>
<dbReference type="Pfam" id="PF09285">
    <property type="entry name" value="Elong-fact-P_C"/>
    <property type="match status" value="1"/>
</dbReference>
<evidence type="ECO:0000256" key="1">
    <source>
        <dbReference type="ARBA" id="ARBA00004496"/>
    </source>
</evidence>
<name>F2LTZ8_HIPMA</name>
<dbReference type="InterPro" id="IPR014722">
    <property type="entry name" value="Rib_uL2_dom2"/>
</dbReference>
<proteinExistence type="inferred from homology"/>
<keyword evidence="13" id="KW-1185">Reference proteome</keyword>
<dbReference type="InterPro" id="IPR013852">
    <property type="entry name" value="Transl_elong_P/YeiP_CS"/>
</dbReference>
<dbReference type="InterPro" id="IPR013185">
    <property type="entry name" value="Transl_elong_KOW-like"/>
</dbReference>
<dbReference type="Gene3D" id="2.40.50.140">
    <property type="entry name" value="Nucleic acid-binding proteins"/>
    <property type="match status" value="2"/>
</dbReference>
<dbReference type="EMBL" id="CP002606">
    <property type="protein sequence ID" value="AEA33397.1"/>
    <property type="molecule type" value="Genomic_DNA"/>
</dbReference>
<dbReference type="NCBIfam" id="NF001810">
    <property type="entry name" value="PRK00529.1"/>
    <property type="match status" value="1"/>
</dbReference>
<keyword evidence="6 7" id="KW-0648">Protein biosynthesis</keyword>
<dbReference type="InterPro" id="IPR015365">
    <property type="entry name" value="Elong-fact-P_C"/>
</dbReference>
<dbReference type="InterPro" id="IPR012340">
    <property type="entry name" value="NA-bd_OB-fold"/>
</dbReference>
<dbReference type="UniPathway" id="UPA00345"/>
<dbReference type="Pfam" id="PF08207">
    <property type="entry name" value="EFP_N"/>
    <property type="match status" value="1"/>
</dbReference>
<dbReference type="SUPFAM" id="SSF50249">
    <property type="entry name" value="Nucleic acid-binding proteins"/>
    <property type="match status" value="2"/>
</dbReference>
<dbReference type="HAMAP" id="MF_00141">
    <property type="entry name" value="EF_P"/>
    <property type="match status" value="1"/>
</dbReference>
<dbReference type="PIRSF" id="PIRSF005901">
    <property type="entry name" value="EF-P"/>
    <property type="match status" value="1"/>
</dbReference>
<evidence type="ECO:0000259" key="10">
    <source>
        <dbReference type="SMART" id="SM00841"/>
    </source>
</evidence>
<evidence type="ECO:0000259" key="11">
    <source>
        <dbReference type="SMART" id="SM01185"/>
    </source>
</evidence>
<dbReference type="InParanoid" id="F2LTZ8"/>
<evidence type="ECO:0000313" key="12">
    <source>
        <dbReference type="EMBL" id="AEA33397.1"/>
    </source>
</evidence>
<dbReference type="SUPFAM" id="SSF50104">
    <property type="entry name" value="Translation proteins SH3-like domain"/>
    <property type="match status" value="1"/>
</dbReference>
<comment type="similarity">
    <text evidence="3 7 9">Belongs to the elongation factor P family.</text>
</comment>
<dbReference type="InterPro" id="IPR008991">
    <property type="entry name" value="Translation_prot_SH3-like_sf"/>
</dbReference>
<reference evidence="13" key="2">
    <citation type="submission" date="2011-03" db="EMBL/GenBank/DDBJ databases">
        <title>The complete genome of Hippea maritima DSM 10411.</title>
        <authorList>
            <consortium name="US DOE Joint Genome Institute (JGI-PGF)"/>
            <person name="Lucas S."/>
            <person name="Copeland A."/>
            <person name="Lapidus A."/>
            <person name="Bruce D."/>
            <person name="Goodwin L."/>
            <person name="Pitluck S."/>
            <person name="Peters L."/>
            <person name="Kyrpides N."/>
            <person name="Mavromatis K."/>
            <person name="Pagani I."/>
            <person name="Ivanova N."/>
            <person name="Mikhailova N."/>
            <person name="Lu M."/>
            <person name="Detter J.C."/>
            <person name="Tapia R."/>
            <person name="Han C."/>
            <person name="Land M."/>
            <person name="Hauser L."/>
            <person name="Markowitz V."/>
            <person name="Cheng J.-F."/>
            <person name="Hugenholtz P."/>
            <person name="Woyke T."/>
            <person name="Wu D."/>
            <person name="Spring S."/>
            <person name="Schroeder M."/>
            <person name="Brambilla E."/>
            <person name="Klenk H.-P."/>
            <person name="Eisen J.A."/>
        </authorList>
    </citation>
    <scope>NUCLEOTIDE SEQUENCE [LARGE SCALE GENOMIC DNA]</scope>
    <source>
        <strain evidence="13">ATCC 700847 / DSM 10411 / MH2</strain>
    </source>
</reference>
<feature type="domain" description="Elongation factor P C-terminal" evidence="10">
    <location>
        <begin position="132"/>
        <end position="187"/>
    </location>
</feature>
<evidence type="ECO:0000256" key="4">
    <source>
        <dbReference type="ARBA" id="ARBA00022490"/>
    </source>
</evidence>
<dbReference type="SMART" id="SM01185">
    <property type="entry name" value="EFP"/>
    <property type="match status" value="1"/>
</dbReference>
<dbReference type="FunFam" id="2.40.50.140:FF:000004">
    <property type="entry name" value="Elongation factor P"/>
    <property type="match status" value="1"/>
</dbReference>
<dbReference type="Proteomes" id="UP000008139">
    <property type="component" value="Chromosome"/>
</dbReference>
<dbReference type="STRING" id="760142.Hipma_0425"/>
<dbReference type="Pfam" id="PF01132">
    <property type="entry name" value="EFP"/>
    <property type="match status" value="1"/>
</dbReference>
<dbReference type="AlphaFoldDB" id="F2LTZ8"/>
<dbReference type="InterPro" id="IPR001059">
    <property type="entry name" value="Transl_elong_P/YeiP_cen"/>
</dbReference>
<accession>F2LTZ8</accession>
<organism evidence="12 13">
    <name type="scientific">Hippea maritima (strain ATCC 700847 / DSM 10411 / MH2)</name>
    <dbReference type="NCBI Taxonomy" id="760142"/>
    <lineage>
        <taxon>Bacteria</taxon>
        <taxon>Pseudomonadati</taxon>
        <taxon>Campylobacterota</taxon>
        <taxon>Desulfurellia</taxon>
        <taxon>Desulfurellales</taxon>
        <taxon>Hippeaceae</taxon>
        <taxon>Hippea</taxon>
    </lineage>
</organism>
<dbReference type="SMART" id="SM00841">
    <property type="entry name" value="Elong-fact-P_C"/>
    <property type="match status" value="1"/>
</dbReference>
<dbReference type="Gene3D" id="2.30.30.30">
    <property type="match status" value="1"/>
</dbReference>
<dbReference type="HOGENOM" id="CLU_074944_0_0_7"/>
<gene>
    <name evidence="7" type="primary">efp</name>
    <name evidence="12" type="ordered locus">Hipma_0425</name>
</gene>
<keyword evidence="5 7" id="KW-0251">Elongation factor</keyword>
<evidence type="ECO:0000256" key="8">
    <source>
        <dbReference type="NCBIfam" id="TIGR00038"/>
    </source>
</evidence>
<comment type="function">
    <text evidence="7">Involved in peptide bond synthesis. Stimulates efficient translation and peptide-bond synthesis on native or reconstituted 70S ribosomes in vitro. Probably functions indirectly by altering the affinity of the ribosome for aminoacyl-tRNA, thus increasing their reactivity as acceptors for peptidyl transferase.</text>
</comment>
<reference evidence="12 13" key="1">
    <citation type="journal article" date="2011" name="Stand. Genomic Sci.">
        <title>Complete genome sequence of the thermophilic sulfur-reducer Hippea maritima type strain (MH(2)).</title>
        <authorList>
            <person name="Huntemann M."/>
            <person name="Lu M."/>
            <person name="Nolan M."/>
            <person name="Lapidus A."/>
            <person name="Lucas S."/>
            <person name="Hammon N."/>
            <person name="Deshpande S."/>
            <person name="Cheng J.F."/>
            <person name="Tapia R."/>
            <person name="Han C."/>
            <person name="Goodwin L."/>
            <person name="Pitluck S."/>
            <person name="Liolios K."/>
            <person name="Pagani I."/>
            <person name="Ivanova N."/>
            <person name="Ovchinikova G."/>
            <person name="Pati A."/>
            <person name="Chen A."/>
            <person name="Palaniappan K."/>
            <person name="Land M."/>
            <person name="Hauser L."/>
            <person name="Jeffries C.D."/>
            <person name="Detter J.C."/>
            <person name="Brambilla E.M."/>
            <person name="Rohde M."/>
            <person name="Spring S."/>
            <person name="Goker M."/>
            <person name="Woyke T."/>
            <person name="Bristow J."/>
            <person name="Eisen J.A."/>
            <person name="Markowitz V."/>
            <person name="Hugenholtz P."/>
            <person name="Kyrpides N.C."/>
            <person name="Klenk H.P."/>
            <person name="Mavromatis K."/>
        </authorList>
    </citation>
    <scope>NUCLEOTIDE SEQUENCE [LARGE SCALE GENOMIC DNA]</scope>
    <source>
        <strain evidence="13">ATCC 700847 / DSM 10411 / MH2</strain>
    </source>
</reference>
<dbReference type="InterPro" id="IPR020599">
    <property type="entry name" value="Transl_elong_fac_P/YeiP"/>
</dbReference>
<sequence length="190" mass="21483">MAEMIATNEFKRGVKLEIEGDPYEIVDYEHVKPGKGQAFVRVKLKNLKTENVVEKTYKSGTKLQKAEVEERMMQYLYKDNDGYQFMDLNTYDQYSISEDVMGDAAKFIQENKEATVMLYNGLPIGVSLPNFVELKIVETEPGFKGDTAATGTKPATLETGAVVQVPFFLKEGDIIKIDTRTGEYVERVNK</sequence>
<evidence type="ECO:0000256" key="6">
    <source>
        <dbReference type="ARBA" id="ARBA00022917"/>
    </source>
</evidence>
<dbReference type="FunFam" id="2.40.50.140:FF:000009">
    <property type="entry name" value="Elongation factor P"/>
    <property type="match status" value="1"/>
</dbReference>
<dbReference type="GO" id="GO:0005829">
    <property type="term" value="C:cytosol"/>
    <property type="evidence" value="ECO:0007669"/>
    <property type="project" value="UniProtKB-ARBA"/>
</dbReference>
<evidence type="ECO:0000256" key="9">
    <source>
        <dbReference type="RuleBase" id="RU004389"/>
    </source>
</evidence>
<evidence type="ECO:0000256" key="3">
    <source>
        <dbReference type="ARBA" id="ARBA00009479"/>
    </source>
</evidence>
<dbReference type="CDD" id="cd04470">
    <property type="entry name" value="S1_EF-P_repeat_1"/>
    <property type="match status" value="1"/>
</dbReference>
<protein>
    <recommendedName>
        <fullName evidence="7 8">Elongation factor P</fullName>
        <shortName evidence="7">EF-P</shortName>
    </recommendedName>
</protein>
<dbReference type="GO" id="GO:0043043">
    <property type="term" value="P:peptide biosynthetic process"/>
    <property type="evidence" value="ECO:0007669"/>
    <property type="project" value="InterPro"/>
</dbReference>
<dbReference type="InterPro" id="IPR011768">
    <property type="entry name" value="Transl_elongation_fac_P"/>
</dbReference>
<evidence type="ECO:0000256" key="7">
    <source>
        <dbReference type="HAMAP-Rule" id="MF_00141"/>
    </source>
</evidence>
<comment type="pathway">
    <text evidence="2 7">Protein biosynthesis; polypeptide chain elongation.</text>
</comment>
<dbReference type="PANTHER" id="PTHR30053:SF12">
    <property type="entry name" value="ELONGATION FACTOR P (EF-P) FAMILY PROTEIN"/>
    <property type="match status" value="1"/>
</dbReference>
<feature type="domain" description="Translation elongation factor P/YeiP central" evidence="11">
    <location>
        <begin position="70"/>
        <end position="124"/>
    </location>
</feature>
<dbReference type="KEGG" id="hmr:Hipma_0425"/>
<evidence type="ECO:0000313" key="13">
    <source>
        <dbReference type="Proteomes" id="UP000008139"/>
    </source>
</evidence>
<dbReference type="eggNOG" id="COG0231">
    <property type="taxonomic scope" value="Bacteria"/>
</dbReference>
<dbReference type="CDD" id="cd05794">
    <property type="entry name" value="S1_EF-P_repeat_2"/>
    <property type="match status" value="1"/>
</dbReference>
<dbReference type="NCBIfam" id="TIGR00038">
    <property type="entry name" value="efp"/>
    <property type="match status" value="1"/>
</dbReference>